<evidence type="ECO:0000313" key="9">
    <source>
        <dbReference type="Proteomes" id="UP000199515"/>
    </source>
</evidence>
<accession>A0A1H3AKR9</accession>
<dbReference type="GO" id="GO:0006355">
    <property type="term" value="P:regulation of DNA-templated transcription"/>
    <property type="evidence" value="ECO:0007669"/>
    <property type="project" value="InterPro"/>
</dbReference>
<dbReference type="STRING" id="589385.SAMN05421504_102937"/>
<dbReference type="OrthoDB" id="9808843at2"/>
<dbReference type="Gene3D" id="3.40.50.2300">
    <property type="match status" value="1"/>
</dbReference>
<organism evidence="8 9">
    <name type="scientific">Amycolatopsis xylanica</name>
    <dbReference type="NCBI Taxonomy" id="589385"/>
    <lineage>
        <taxon>Bacteria</taxon>
        <taxon>Bacillati</taxon>
        <taxon>Actinomycetota</taxon>
        <taxon>Actinomycetes</taxon>
        <taxon>Pseudonocardiales</taxon>
        <taxon>Pseudonocardiaceae</taxon>
        <taxon>Amycolatopsis</taxon>
    </lineage>
</organism>
<evidence type="ECO:0000256" key="4">
    <source>
        <dbReference type="ARBA" id="ARBA00023163"/>
    </source>
</evidence>
<keyword evidence="3" id="KW-0238">DNA-binding</keyword>
<evidence type="ECO:0000259" key="6">
    <source>
        <dbReference type="PROSITE" id="PS50043"/>
    </source>
</evidence>
<dbReference type="CDD" id="cd06170">
    <property type="entry name" value="LuxR_C_like"/>
    <property type="match status" value="1"/>
</dbReference>
<dbReference type="CDD" id="cd17535">
    <property type="entry name" value="REC_NarL-like"/>
    <property type="match status" value="1"/>
</dbReference>
<dbReference type="AlphaFoldDB" id="A0A1H3AKR9"/>
<dbReference type="Pfam" id="PF00072">
    <property type="entry name" value="Response_reg"/>
    <property type="match status" value="1"/>
</dbReference>
<dbReference type="SMART" id="SM00421">
    <property type="entry name" value="HTH_LUXR"/>
    <property type="match status" value="1"/>
</dbReference>
<feature type="modified residue" description="4-aspartylphosphate" evidence="5">
    <location>
        <position position="55"/>
    </location>
</feature>
<keyword evidence="9" id="KW-1185">Reference proteome</keyword>
<evidence type="ECO:0000256" key="1">
    <source>
        <dbReference type="ARBA" id="ARBA00022553"/>
    </source>
</evidence>
<dbReference type="Pfam" id="PF00196">
    <property type="entry name" value="GerE"/>
    <property type="match status" value="1"/>
</dbReference>
<keyword evidence="2" id="KW-0805">Transcription regulation</keyword>
<dbReference type="PROSITE" id="PS00622">
    <property type="entry name" value="HTH_LUXR_1"/>
    <property type="match status" value="1"/>
</dbReference>
<dbReference type="Proteomes" id="UP000199515">
    <property type="component" value="Unassembled WGS sequence"/>
</dbReference>
<evidence type="ECO:0000259" key="7">
    <source>
        <dbReference type="PROSITE" id="PS50110"/>
    </source>
</evidence>
<evidence type="ECO:0000256" key="3">
    <source>
        <dbReference type="ARBA" id="ARBA00023125"/>
    </source>
</evidence>
<name>A0A1H3AKR9_9PSEU</name>
<dbReference type="InterPro" id="IPR058245">
    <property type="entry name" value="NreC/VraR/RcsB-like_REC"/>
</dbReference>
<dbReference type="InterPro" id="IPR039420">
    <property type="entry name" value="WalR-like"/>
</dbReference>
<dbReference type="GO" id="GO:0000160">
    <property type="term" value="P:phosphorelay signal transduction system"/>
    <property type="evidence" value="ECO:0007669"/>
    <property type="project" value="InterPro"/>
</dbReference>
<evidence type="ECO:0000256" key="2">
    <source>
        <dbReference type="ARBA" id="ARBA00023015"/>
    </source>
</evidence>
<dbReference type="PANTHER" id="PTHR43214:SF24">
    <property type="entry name" value="TRANSCRIPTIONAL REGULATORY PROTEIN NARL-RELATED"/>
    <property type="match status" value="1"/>
</dbReference>
<dbReference type="InterPro" id="IPR011006">
    <property type="entry name" value="CheY-like_superfamily"/>
</dbReference>
<dbReference type="InterPro" id="IPR001789">
    <property type="entry name" value="Sig_transdc_resp-reg_receiver"/>
</dbReference>
<dbReference type="PROSITE" id="PS50043">
    <property type="entry name" value="HTH_LUXR_2"/>
    <property type="match status" value="1"/>
</dbReference>
<dbReference type="EMBL" id="FNON01000002">
    <property type="protein sequence ID" value="SDX29419.1"/>
    <property type="molecule type" value="Genomic_DNA"/>
</dbReference>
<gene>
    <name evidence="8" type="ORF">SAMN05421504_102937</name>
</gene>
<dbReference type="GO" id="GO:0003677">
    <property type="term" value="F:DNA binding"/>
    <property type="evidence" value="ECO:0007669"/>
    <property type="project" value="UniProtKB-KW"/>
</dbReference>
<feature type="domain" description="HTH luxR-type" evidence="6">
    <location>
        <begin position="149"/>
        <end position="214"/>
    </location>
</feature>
<evidence type="ECO:0000313" key="8">
    <source>
        <dbReference type="EMBL" id="SDX29419.1"/>
    </source>
</evidence>
<dbReference type="InterPro" id="IPR016032">
    <property type="entry name" value="Sig_transdc_resp-reg_C-effctor"/>
</dbReference>
<dbReference type="InterPro" id="IPR000792">
    <property type="entry name" value="Tscrpt_reg_LuxR_C"/>
</dbReference>
<dbReference type="SMART" id="SM00448">
    <property type="entry name" value="REC"/>
    <property type="match status" value="1"/>
</dbReference>
<sequence length="217" mass="23430">MTIRVLIADDQEMVRMGFRMILSAQDDIEVVADVPDGISAVAKARELRPDVCLLDIRMPGLDGLEVTRQLAGPEVTDPLKVVVVTTFDLDEYVHKALRNGASGFLLKDAGPALLIEAVRAAERGDALVSPQVTVRLLKHFDGGQAKRDVAPPSEPLTARELDVVKAAARGLTNTEIGAELFMSLSTVKTHLAAVQGKINARNRVEIAAWAWQSGVMD</sequence>
<dbReference type="SUPFAM" id="SSF52172">
    <property type="entry name" value="CheY-like"/>
    <property type="match status" value="1"/>
</dbReference>
<feature type="domain" description="Response regulatory" evidence="7">
    <location>
        <begin position="4"/>
        <end position="122"/>
    </location>
</feature>
<evidence type="ECO:0000256" key="5">
    <source>
        <dbReference type="PROSITE-ProRule" id="PRU00169"/>
    </source>
</evidence>
<dbReference type="SUPFAM" id="SSF46894">
    <property type="entry name" value="C-terminal effector domain of the bipartite response regulators"/>
    <property type="match status" value="1"/>
</dbReference>
<keyword evidence="4" id="KW-0804">Transcription</keyword>
<protein>
    <submittedName>
        <fullName evidence="8">Two component transcriptional regulator, LuxR family</fullName>
    </submittedName>
</protein>
<dbReference type="PRINTS" id="PR00038">
    <property type="entry name" value="HTHLUXR"/>
</dbReference>
<reference evidence="8 9" key="1">
    <citation type="submission" date="2016-10" db="EMBL/GenBank/DDBJ databases">
        <authorList>
            <person name="de Groot N.N."/>
        </authorList>
    </citation>
    <scope>NUCLEOTIDE SEQUENCE [LARGE SCALE GENOMIC DNA]</scope>
    <source>
        <strain evidence="8 9">CPCC 202699</strain>
    </source>
</reference>
<dbReference type="PROSITE" id="PS50110">
    <property type="entry name" value="RESPONSE_REGULATORY"/>
    <property type="match status" value="1"/>
</dbReference>
<dbReference type="PANTHER" id="PTHR43214">
    <property type="entry name" value="TWO-COMPONENT RESPONSE REGULATOR"/>
    <property type="match status" value="1"/>
</dbReference>
<dbReference type="RefSeq" id="WP_091288760.1">
    <property type="nucleotide sequence ID" value="NZ_FNON01000002.1"/>
</dbReference>
<keyword evidence="1 5" id="KW-0597">Phosphoprotein</keyword>
<proteinExistence type="predicted"/>